<sequence>MSKSMAKSEPSSSAREVATTIATSTSKHAINLLDDATKEVVDMYDKNKSTLGDSASFKFETDFNRLELATVELKEKYIQDCLNVSWAGLPCRLSHEKYAWAIARAYRRGVDDLKTWLELAIMGAKKGRLQAALETRDQREDRATAPPIDASVV</sequence>
<keyword evidence="3" id="KW-1185">Reference proteome</keyword>
<organism evidence="2 3">
    <name type="scientific">Armillaria solidipes</name>
    <dbReference type="NCBI Taxonomy" id="1076256"/>
    <lineage>
        <taxon>Eukaryota</taxon>
        <taxon>Fungi</taxon>
        <taxon>Dikarya</taxon>
        <taxon>Basidiomycota</taxon>
        <taxon>Agaricomycotina</taxon>
        <taxon>Agaricomycetes</taxon>
        <taxon>Agaricomycetidae</taxon>
        <taxon>Agaricales</taxon>
        <taxon>Marasmiineae</taxon>
        <taxon>Physalacriaceae</taxon>
        <taxon>Armillaria</taxon>
    </lineage>
</organism>
<reference evidence="3" key="1">
    <citation type="journal article" date="2017" name="Nat. Ecol. Evol.">
        <title>Genome expansion and lineage-specific genetic innovations in the forest pathogenic fungi Armillaria.</title>
        <authorList>
            <person name="Sipos G."/>
            <person name="Prasanna A.N."/>
            <person name="Walter M.C."/>
            <person name="O'Connor E."/>
            <person name="Balint B."/>
            <person name="Krizsan K."/>
            <person name="Kiss B."/>
            <person name="Hess J."/>
            <person name="Varga T."/>
            <person name="Slot J."/>
            <person name="Riley R."/>
            <person name="Boka B."/>
            <person name="Rigling D."/>
            <person name="Barry K."/>
            <person name="Lee J."/>
            <person name="Mihaltcheva S."/>
            <person name="LaButti K."/>
            <person name="Lipzen A."/>
            <person name="Waldron R."/>
            <person name="Moloney N.M."/>
            <person name="Sperisen C."/>
            <person name="Kredics L."/>
            <person name="Vagvoelgyi C."/>
            <person name="Patrignani A."/>
            <person name="Fitzpatrick D."/>
            <person name="Nagy I."/>
            <person name="Doyle S."/>
            <person name="Anderson J.B."/>
            <person name="Grigoriev I.V."/>
            <person name="Gueldener U."/>
            <person name="Muensterkoetter M."/>
            <person name="Nagy L.G."/>
        </authorList>
    </citation>
    <scope>NUCLEOTIDE SEQUENCE [LARGE SCALE GENOMIC DNA]</scope>
    <source>
        <strain evidence="3">28-4</strain>
    </source>
</reference>
<accession>A0A2H3C4K2</accession>
<evidence type="ECO:0000256" key="1">
    <source>
        <dbReference type="SAM" id="MobiDB-lite"/>
    </source>
</evidence>
<name>A0A2H3C4K2_9AGAR</name>
<feature type="region of interest" description="Disordered" evidence="1">
    <location>
        <begin position="133"/>
        <end position="153"/>
    </location>
</feature>
<dbReference type="EMBL" id="KZ293416">
    <property type="protein sequence ID" value="PBK76234.1"/>
    <property type="molecule type" value="Genomic_DNA"/>
</dbReference>
<protein>
    <submittedName>
        <fullName evidence="2">Uncharacterized protein</fullName>
    </submittedName>
</protein>
<proteinExistence type="predicted"/>
<feature type="compositionally biased region" description="Basic and acidic residues" evidence="1">
    <location>
        <begin position="134"/>
        <end position="143"/>
    </location>
</feature>
<dbReference type="Proteomes" id="UP000218334">
    <property type="component" value="Unassembled WGS sequence"/>
</dbReference>
<evidence type="ECO:0000313" key="3">
    <source>
        <dbReference type="Proteomes" id="UP000218334"/>
    </source>
</evidence>
<evidence type="ECO:0000313" key="2">
    <source>
        <dbReference type="EMBL" id="PBK76234.1"/>
    </source>
</evidence>
<gene>
    <name evidence="2" type="ORF">ARMSODRAFT_1011500</name>
</gene>
<dbReference type="AlphaFoldDB" id="A0A2H3C4K2"/>